<protein>
    <submittedName>
        <fullName evidence="1">DDE superfamily endonuclease</fullName>
    </submittedName>
</protein>
<evidence type="ECO:0000313" key="1">
    <source>
        <dbReference type="EMBL" id="AFP60632.1"/>
    </source>
</evidence>
<accession>T1PDL9</accession>
<dbReference type="PANTHER" id="PTHR46068">
    <property type="entry name" value="PROTEIN CBG27172"/>
    <property type="match status" value="1"/>
</dbReference>
<dbReference type="InterPro" id="IPR036397">
    <property type="entry name" value="RNaseH_sf"/>
</dbReference>
<dbReference type="Gene3D" id="3.30.420.10">
    <property type="entry name" value="Ribonuclease H-like superfamily/Ribonuclease H"/>
    <property type="match status" value="1"/>
</dbReference>
<keyword evidence="1" id="KW-0255">Endonuclease</keyword>
<keyword evidence="1" id="KW-0378">Hydrolase</keyword>
<sequence length="261" mass="30214">MARELNISQYSIRQILKNELGVKPLKFQKVQELTPQQKENRLKRAKELLRLAESGELPNLVFSDEKTFVVQQFVNKQNDRVYLPKRSAENVHLRLATRTQAPAMVMVWAAITADGRSPLVLIDRGIRINAEYYRENILEGVLKPWARKHFGRRPWTFQQDSAPSHSARATQEWLQNEVPRFISSAQWPPKSPDTNPLDYCVWSILESKVGTKKYQSVDHLKQALRREWAKIPQSNIRAACDGFIGRLKAIIRAKGDQFEQI</sequence>
<keyword evidence="1" id="KW-0540">Nuclease</keyword>
<name>T1PDL9_MUSDO</name>
<organism evidence="1">
    <name type="scientific">Musca domestica</name>
    <name type="common">House fly</name>
    <dbReference type="NCBI Taxonomy" id="7370"/>
    <lineage>
        <taxon>Eukaryota</taxon>
        <taxon>Metazoa</taxon>
        <taxon>Ecdysozoa</taxon>
        <taxon>Arthropoda</taxon>
        <taxon>Hexapoda</taxon>
        <taxon>Insecta</taxon>
        <taxon>Pterygota</taxon>
        <taxon>Neoptera</taxon>
        <taxon>Endopterygota</taxon>
        <taxon>Diptera</taxon>
        <taxon>Brachycera</taxon>
        <taxon>Muscomorpha</taxon>
        <taxon>Muscoidea</taxon>
        <taxon>Muscidae</taxon>
        <taxon>Musca</taxon>
    </lineage>
</organism>
<dbReference type="GO" id="GO:0003676">
    <property type="term" value="F:nucleic acid binding"/>
    <property type="evidence" value="ECO:0007669"/>
    <property type="project" value="InterPro"/>
</dbReference>
<reference evidence="1" key="1">
    <citation type="submission" date="2012-08" db="EMBL/GenBank/DDBJ databases">
        <title>Transcriptome of adult Musca domestica launches a platform for comparative house fly gene expression and characterization of differential gene expression among resistant and susceptible house flies.</title>
        <authorList>
            <person name="Liu N."/>
            <person name="Zhang L."/>
            <person name="Li M."/>
            <person name="Reid W."/>
        </authorList>
    </citation>
    <scope>NUCLEOTIDE SEQUENCE</scope>
    <source>
        <strain evidence="1">ALHF</strain>
        <tissue evidence="1">Whole body</tissue>
    </source>
</reference>
<dbReference type="GO" id="GO:0004519">
    <property type="term" value="F:endonuclease activity"/>
    <property type="evidence" value="ECO:0007669"/>
    <property type="project" value="UniProtKB-KW"/>
</dbReference>
<dbReference type="AlphaFoldDB" id="T1PDL9"/>
<proteinExistence type="evidence at transcript level"/>
<dbReference type="PANTHER" id="PTHR46068:SF1">
    <property type="entry name" value="TRANSPOSASE IS30-LIKE HTH DOMAIN-CONTAINING PROTEIN"/>
    <property type="match status" value="1"/>
</dbReference>
<dbReference type="EMBL" id="KA646003">
    <property type="protein sequence ID" value="AFP60632.1"/>
    <property type="molecule type" value="mRNA"/>
</dbReference>